<gene>
    <name evidence="5" type="ORF">F8O04_08095</name>
</gene>
<dbReference type="AlphaFoldDB" id="A0A6H9WGR5"/>
<dbReference type="PANTHER" id="PTHR46796:SF6">
    <property type="entry name" value="ARAC SUBFAMILY"/>
    <property type="match status" value="1"/>
</dbReference>
<keyword evidence="3" id="KW-0804">Transcription</keyword>
<dbReference type="EMBL" id="WBJY01000001">
    <property type="protein sequence ID" value="KAB1650149.1"/>
    <property type="molecule type" value="Genomic_DNA"/>
</dbReference>
<dbReference type="PROSITE" id="PS01124">
    <property type="entry name" value="HTH_ARAC_FAMILY_2"/>
    <property type="match status" value="1"/>
</dbReference>
<organism evidence="5 6">
    <name type="scientific">Pseudoclavibacter endophyticus</name>
    <dbReference type="NCBI Taxonomy" id="1778590"/>
    <lineage>
        <taxon>Bacteria</taxon>
        <taxon>Bacillati</taxon>
        <taxon>Actinomycetota</taxon>
        <taxon>Actinomycetes</taxon>
        <taxon>Micrococcales</taxon>
        <taxon>Microbacteriaceae</taxon>
        <taxon>Pseudoclavibacter</taxon>
    </lineage>
</organism>
<dbReference type="InterPro" id="IPR050204">
    <property type="entry name" value="AraC_XylS_family_regulators"/>
</dbReference>
<evidence type="ECO:0000256" key="3">
    <source>
        <dbReference type="ARBA" id="ARBA00023163"/>
    </source>
</evidence>
<dbReference type="PRINTS" id="PR00032">
    <property type="entry name" value="HTHARAC"/>
</dbReference>
<dbReference type="InterPro" id="IPR009057">
    <property type="entry name" value="Homeodomain-like_sf"/>
</dbReference>
<evidence type="ECO:0000256" key="1">
    <source>
        <dbReference type="ARBA" id="ARBA00023015"/>
    </source>
</evidence>
<protein>
    <submittedName>
        <fullName evidence="5">Helix-turn-helix domain-containing protein</fullName>
    </submittedName>
</protein>
<reference evidence="5 6" key="1">
    <citation type="submission" date="2019-09" db="EMBL/GenBank/DDBJ databases">
        <title>Phylogeny of genus Pseudoclavibacter and closely related genus.</title>
        <authorList>
            <person name="Li Y."/>
        </authorList>
    </citation>
    <scope>NUCLEOTIDE SEQUENCE [LARGE SCALE GENOMIC DNA]</scope>
    <source>
        <strain evidence="5 6">EGI 60007</strain>
    </source>
</reference>
<feature type="domain" description="HTH araC/xylS-type" evidence="4">
    <location>
        <begin position="213"/>
        <end position="314"/>
    </location>
</feature>
<dbReference type="InterPro" id="IPR018060">
    <property type="entry name" value="HTH_AraC"/>
</dbReference>
<sequence>MAHAADAPGETGQLGRLDAGRLPLTERLATWAEATARFLVPLRISSFTETVNGTIWAVRTAGITFCRVRASAHDAVRTPELTSTGPTPQLKFAIPIRRPVTLRQDGRRVRLRPGQLALYRTNRPYEIGSEGPVDLAIVMLPVDATPLNESEIDELSATRLSGEQLPRIRSTLLRAAAGEVAETDRDRALDALVTLRTASRSHTDSKRHTRLRAQADRLIQHRLGDAAMNPEQIADALGVSRRTLYDAFARDGRSVASVIRHRRLDVARDLLTRHGDAMLSVAEVAAACGFRSPAHFSRAFHEEFGVAPSRCREIIGEA</sequence>
<dbReference type="PANTHER" id="PTHR46796">
    <property type="entry name" value="HTH-TYPE TRANSCRIPTIONAL ACTIVATOR RHAS-RELATED"/>
    <property type="match status" value="1"/>
</dbReference>
<dbReference type="Pfam" id="PF12833">
    <property type="entry name" value="HTH_18"/>
    <property type="match status" value="1"/>
</dbReference>
<keyword evidence="6" id="KW-1185">Reference proteome</keyword>
<keyword evidence="1" id="KW-0805">Transcription regulation</keyword>
<dbReference type="SMART" id="SM00342">
    <property type="entry name" value="HTH_ARAC"/>
    <property type="match status" value="1"/>
</dbReference>
<dbReference type="InterPro" id="IPR020449">
    <property type="entry name" value="Tscrpt_reg_AraC-type_HTH"/>
</dbReference>
<dbReference type="GO" id="GO:0003700">
    <property type="term" value="F:DNA-binding transcription factor activity"/>
    <property type="evidence" value="ECO:0007669"/>
    <property type="project" value="InterPro"/>
</dbReference>
<evidence type="ECO:0000313" key="5">
    <source>
        <dbReference type="EMBL" id="KAB1650149.1"/>
    </source>
</evidence>
<dbReference type="Pfam" id="PF14525">
    <property type="entry name" value="AraC_binding_2"/>
    <property type="match status" value="1"/>
</dbReference>
<accession>A0A6H9WGR5</accession>
<dbReference type="Gene3D" id="1.10.10.60">
    <property type="entry name" value="Homeodomain-like"/>
    <property type="match status" value="1"/>
</dbReference>
<proteinExistence type="predicted"/>
<dbReference type="SUPFAM" id="SSF46689">
    <property type="entry name" value="Homeodomain-like"/>
    <property type="match status" value="1"/>
</dbReference>
<dbReference type="GO" id="GO:0043565">
    <property type="term" value="F:sequence-specific DNA binding"/>
    <property type="evidence" value="ECO:0007669"/>
    <property type="project" value="InterPro"/>
</dbReference>
<dbReference type="InterPro" id="IPR035418">
    <property type="entry name" value="AraC-bd_2"/>
</dbReference>
<name>A0A6H9WGR5_9MICO</name>
<dbReference type="OrthoDB" id="9799345at2"/>
<evidence type="ECO:0000256" key="2">
    <source>
        <dbReference type="ARBA" id="ARBA00023125"/>
    </source>
</evidence>
<comment type="caution">
    <text evidence="5">The sequence shown here is derived from an EMBL/GenBank/DDBJ whole genome shotgun (WGS) entry which is preliminary data.</text>
</comment>
<dbReference type="Proteomes" id="UP000431744">
    <property type="component" value="Unassembled WGS sequence"/>
</dbReference>
<evidence type="ECO:0000259" key="4">
    <source>
        <dbReference type="PROSITE" id="PS01124"/>
    </source>
</evidence>
<evidence type="ECO:0000313" key="6">
    <source>
        <dbReference type="Proteomes" id="UP000431744"/>
    </source>
</evidence>
<keyword evidence="2" id="KW-0238">DNA-binding</keyword>